<dbReference type="CDD" id="cd10445">
    <property type="entry name" value="GIY-YIG_bI1_like"/>
    <property type="match status" value="1"/>
</dbReference>
<dbReference type="EMBL" id="MW995476">
    <property type="protein sequence ID" value="QWC53749.1"/>
    <property type="molecule type" value="Genomic_DNA"/>
</dbReference>
<proteinExistence type="predicted"/>
<dbReference type="Pfam" id="PF01541">
    <property type="entry name" value="GIY-YIG"/>
    <property type="match status" value="1"/>
</dbReference>
<dbReference type="NCBIfam" id="TIGR01453">
    <property type="entry name" value="grpIintron_endo"/>
    <property type="match status" value="1"/>
</dbReference>
<organism evidence="2">
    <name type="scientific">Rhizoctonia solani</name>
    <dbReference type="NCBI Taxonomy" id="456999"/>
    <lineage>
        <taxon>Eukaryota</taxon>
        <taxon>Fungi</taxon>
        <taxon>Dikarya</taxon>
        <taxon>Basidiomycota</taxon>
        <taxon>Agaricomycotina</taxon>
        <taxon>Agaricomycetes</taxon>
        <taxon>Cantharellales</taxon>
        <taxon>Ceratobasidiaceae</taxon>
        <taxon>Rhizoctonia</taxon>
    </lineage>
</organism>
<dbReference type="SMART" id="SM00465">
    <property type="entry name" value="GIYc"/>
    <property type="match status" value="1"/>
</dbReference>
<geneLocation type="mitochondrion" evidence="2"/>
<sequence length="274" mass="30831">MFYIKLYFTTTQHVRYNSSNTGVETTLFNLAEVSQGDVLKFLSCKSGIYKWTNTLNGKSYVGSSISLHRRIQEYFNPERSLRELNRGESMLYKSLLKYGYLNFTLEILEVVNVEGLTSAEARVLPLEREQHYIDLLDPEYNILKIAGSNLGAKMSSETKAKISAAKLGKPSHRKGLKGLEAFTVDPHVSGGQSLQKMSENSGMKKSVYVYNSAHVLLYPAFSSIKACASSLELSRFQISRALDKDKTLEGYIFVSSIKEDWDNKKSGNKKKACE</sequence>
<keyword evidence="2" id="KW-0378">Hydrolase</keyword>
<evidence type="ECO:0000259" key="1">
    <source>
        <dbReference type="PROSITE" id="PS50164"/>
    </source>
</evidence>
<dbReference type="AlphaFoldDB" id="A0A8E8L8B7"/>
<reference evidence="2" key="1">
    <citation type="submission" date="2021-04" db="EMBL/GenBank/DDBJ databases">
        <title>Mitogenome analysis reveals the evolution and host adaptation in Rhizoctonia solani.</title>
        <authorList>
            <person name="Zheng A."/>
            <person name="Lin R."/>
            <person name="Xia Y."/>
            <person name="Zhang D."/>
            <person name="Xiang X."/>
            <person name="Niu X."/>
            <person name="Liu Y."/>
            <person name="Jiang L."/>
            <person name="Wang X."/>
        </authorList>
    </citation>
    <scope>NUCLEOTIDE SEQUENCE</scope>
    <source>
        <strain evidence="2">AG1-IC</strain>
    </source>
</reference>
<dbReference type="InterPro" id="IPR003647">
    <property type="entry name" value="Intron_nuc_1_rpt"/>
</dbReference>
<evidence type="ECO:0000313" key="2">
    <source>
        <dbReference type="EMBL" id="QWC53749.1"/>
    </source>
</evidence>
<accession>A0A8E8L8B7</accession>
<name>A0A8E8L8B7_9AGAM</name>
<dbReference type="InterPro" id="IPR000305">
    <property type="entry name" value="GIY-YIG_endonuc"/>
</dbReference>
<dbReference type="InterPro" id="IPR006350">
    <property type="entry name" value="Intron_endoG1"/>
</dbReference>
<dbReference type="SMART" id="SM00497">
    <property type="entry name" value="IENR1"/>
    <property type="match status" value="1"/>
</dbReference>
<feature type="domain" description="GIY-YIG" evidence="1">
    <location>
        <begin position="44"/>
        <end position="142"/>
    </location>
</feature>
<protein>
    <submittedName>
        <fullName evidence="2">GIY-YIG endonuclease</fullName>
    </submittedName>
</protein>
<dbReference type="PROSITE" id="PS50164">
    <property type="entry name" value="GIY_YIG"/>
    <property type="match status" value="1"/>
</dbReference>
<keyword evidence="2" id="KW-0496">Mitochondrion</keyword>
<dbReference type="GO" id="GO:0004519">
    <property type="term" value="F:endonuclease activity"/>
    <property type="evidence" value="ECO:0007669"/>
    <property type="project" value="UniProtKB-KW"/>
</dbReference>
<keyword evidence="2" id="KW-0540">Nuclease</keyword>
<gene>
    <name evidence="2" type="primary">mcg18</name>
</gene>
<keyword evidence="2" id="KW-0255">Endonuclease</keyword>